<feature type="transmembrane region" description="Helical" evidence="6">
    <location>
        <begin position="349"/>
        <end position="369"/>
    </location>
</feature>
<evidence type="ECO:0000256" key="5">
    <source>
        <dbReference type="SAM" id="Coils"/>
    </source>
</evidence>
<reference evidence="8" key="2">
    <citation type="submission" date="2024-06" db="EMBL/GenBank/DDBJ databases">
        <authorList>
            <person name="Petrova K.O."/>
            <person name="Toshchakov S.V."/>
            <person name="Boltjanskaja Y.V."/>
            <person name="Kevbrin V.V."/>
        </authorList>
    </citation>
    <scope>NUCLEOTIDE SEQUENCE</scope>
    <source>
        <strain evidence="8">Z-710</strain>
    </source>
</reference>
<feature type="transmembrane region" description="Helical" evidence="6">
    <location>
        <begin position="219"/>
        <end position="244"/>
    </location>
</feature>
<feature type="transmembrane region" description="Helical" evidence="6">
    <location>
        <begin position="414"/>
        <end position="433"/>
    </location>
</feature>
<sequence length="857" mass="97700">MGLGLLKFEVKKLFKKKNLIWLLTVAILFTAAIYWQYSSQHPNYIQQTLEKINETYMNEVGEQQRFLTELEGEVGLDPLEIKQLDAIQDIWVSLIRWRGALENRQLSDAMHYEGEFLANLTAYEELGGQLTSFHGLEKEIAAAKHQWLNKHNLFHEDEEVPNSVHLLLKESSTFLFSLLGITLLLLFFGNILIEEKEEKTWQFLKTQPISNWQIIGAKYICLVLVSVLFILMVITVGIGIPYVLGDHTINFQYPQILTEGDHFTIISTSEYITRAVMLFLGASIFAFSIALLLSRWAKNPFTVTMLSIFTVIMGYAITEMYVPLQTAANPFAQLRFSEILNQTPKPTDWLYPLAGVIWGTTLTSMTAFIPEGKINMLFTSDTKQPYKGGVTQKSHFTFWNISTFEWRKIKRQGLLLKVYAILALLVLFGYSVVSEQTYQRETAYIASLEQELEWEKEKLSHAEEAMQREVEYVEENYDKEVYERTLLWREKGHRHYNIRINKLKAAISGHGSKDWKSMHKYQLYLNRFYNNEFDTGYVADQSIKQEKLGRFTLEASIAEKEWMLEKGVQPVFSGIYIPTTFYGGWGNDTEAKEIWVEENTKVDNSGLFTLYIYFEKHLHFIPLALLLFLLGGGLATERGKKNTLNFLKTQPVSESKLFLGKLFNAKIVTVLSCIAVFFLVILVGTVFNRFGDWQYPILNYDSEAEVISSNYTGHKIENTNQGFHFINLGRYLLESTALLGFIAIFITSMAMLLSVFIQKKMSVLATTALIGAAGFALSQDLTEMAHLSPFTYLNIPKIINGEIATTLNNPGVNLQTGIAVLLTVTAVLVLAGYFISGRRNTVSKSTQTTADLKSKSQ</sequence>
<comment type="subcellular location">
    <subcellularLocation>
        <location evidence="1">Membrane</location>
        <topology evidence="1">Multi-pass membrane protein</topology>
    </subcellularLocation>
</comment>
<feature type="transmembrane region" description="Helical" evidence="6">
    <location>
        <begin position="763"/>
        <end position="781"/>
    </location>
</feature>
<evidence type="ECO:0000256" key="4">
    <source>
        <dbReference type="ARBA" id="ARBA00023136"/>
    </source>
</evidence>
<feature type="transmembrane region" description="Helical" evidence="6">
    <location>
        <begin position="300"/>
        <end position="317"/>
    </location>
</feature>
<evidence type="ECO:0000313" key="8">
    <source>
        <dbReference type="EMBL" id="XCI28481.1"/>
    </source>
</evidence>
<dbReference type="PANTHER" id="PTHR37305">
    <property type="entry name" value="INTEGRAL MEMBRANE PROTEIN-RELATED"/>
    <property type="match status" value="1"/>
</dbReference>
<feature type="transmembrane region" description="Helical" evidence="6">
    <location>
        <begin position="618"/>
        <end position="636"/>
    </location>
</feature>
<keyword evidence="4 6" id="KW-0472">Membrane</keyword>
<keyword evidence="2 6" id="KW-0812">Transmembrane</keyword>
<feature type="transmembrane region" description="Helical" evidence="6">
    <location>
        <begin position="737"/>
        <end position="756"/>
    </location>
</feature>
<dbReference type="RefSeq" id="WP_353893037.1">
    <property type="nucleotide sequence ID" value="NZ_CP159485.1"/>
</dbReference>
<name>A0AAU8HSZ2_9FIRM</name>
<organism evidence="8">
    <name type="scientific">Proteinivorax hydrogeniformans</name>
    <dbReference type="NCBI Taxonomy" id="1826727"/>
    <lineage>
        <taxon>Bacteria</taxon>
        <taxon>Bacillati</taxon>
        <taxon>Bacillota</taxon>
        <taxon>Clostridia</taxon>
        <taxon>Eubacteriales</taxon>
        <taxon>Proteinivoracaceae</taxon>
        <taxon>Proteinivorax</taxon>
    </lineage>
</organism>
<dbReference type="InterPro" id="IPR013525">
    <property type="entry name" value="ABC2_TM"/>
</dbReference>
<reference evidence="8" key="1">
    <citation type="journal article" date="2018" name="Antonie Van Leeuwenhoek">
        <title>Proteinivorax hydrogeniformans sp. nov., an anaerobic, haloalkaliphilic bacterium fermenting proteinaceous compounds with high hydrogen production.</title>
        <authorList>
            <person name="Boltyanskaya Y."/>
            <person name="Detkova E."/>
            <person name="Pimenov N."/>
            <person name="Kevbrin V."/>
        </authorList>
    </citation>
    <scope>NUCLEOTIDE SEQUENCE</scope>
    <source>
        <strain evidence="8">Z-710</strain>
    </source>
</reference>
<proteinExistence type="predicted"/>
<feature type="transmembrane region" description="Helical" evidence="6">
    <location>
        <begin position="667"/>
        <end position="687"/>
    </location>
</feature>
<feature type="domain" description="ABC-2 type transporter transmembrane" evidence="7">
    <location>
        <begin position="174"/>
        <end position="331"/>
    </location>
</feature>
<dbReference type="AlphaFoldDB" id="A0AAU8HSZ2"/>
<dbReference type="GO" id="GO:0016020">
    <property type="term" value="C:membrane"/>
    <property type="evidence" value="ECO:0007669"/>
    <property type="project" value="UniProtKB-SubCell"/>
</dbReference>
<evidence type="ECO:0000256" key="6">
    <source>
        <dbReference type="SAM" id="Phobius"/>
    </source>
</evidence>
<feature type="transmembrane region" description="Helical" evidence="6">
    <location>
        <begin position="20"/>
        <end position="37"/>
    </location>
</feature>
<evidence type="ECO:0000259" key="7">
    <source>
        <dbReference type="Pfam" id="PF12698"/>
    </source>
</evidence>
<evidence type="ECO:0000256" key="1">
    <source>
        <dbReference type="ARBA" id="ARBA00004141"/>
    </source>
</evidence>
<evidence type="ECO:0000256" key="3">
    <source>
        <dbReference type="ARBA" id="ARBA00022989"/>
    </source>
</evidence>
<feature type="transmembrane region" description="Helical" evidence="6">
    <location>
        <begin position="814"/>
        <end position="835"/>
    </location>
</feature>
<dbReference type="PANTHER" id="PTHR37305:SF1">
    <property type="entry name" value="MEMBRANE PROTEIN"/>
    <property type="match status" value="1"/>
</dbReference>
<keyword evidence="5" id="KW-0175">Coiled coil</keyword>
<keyword evidence="3 6" id="KW-1133">Transmembrane helix</keyword>
<feature type="transmembrane region" description="Helical" evidence="6">
    <location>
        <begin position="174"/>
        <end position="193"/>
    </location>
</feature>
<dbReference type="GO" id="GO:0140359">
    <property type="term" value="F:ABC-type transporter activity"/>
    <property type="evidence" value="ECO:0007669"/>
    <property type="project" value="InterPro"/>
</dbReference>
<feature type="transmembrane region" description="Helical" evidence="6">
    <location>
        <begin position="271"/>
        <end position="293"/>
    </location>
</feature>
<dbReference type="Pfam" id="PF12698">
    <property type="entry name" value="ABC2_membrane_3"/>
    <property type="match status" value="1"/>
</dbReference>
<gene>
    <name evidence="8" type="ORF">PRVXH_002441</name>
</gene>
<evidence type="ECO:0000256" key="2">
    <source>
        <dbReference type="ARBA" id="ARBA00022692"/>
    </source>
</evidence>
<feature type="coiled-coil region" evidence="5">
    <location>
        <begin position="445"/>
        <end position="476"/>
    </location>
</feature>
<accession>A0AAU8HSZ2</accession>
<protein>
    <submittedName>
        <fullName evidence="8">ABC transporter permease subunit</fullName>
    </submittedName>
</protein>
<dbReference type="EMBL" id="CP159485">
    <property type="protein sequence ID" value="XCI28481.1"/>
    <property type="molecule type" value="Genomic_DNA"/>
</dbReference>